<protein>
    <recommendedName>
        <fullName evidence="1">TadE-like domain-containing protein</fullName>
    </recommendedName>
</protein>
<evidence type="ECO:0000259" key="1">
    <source>
        <dbReference type="Pfam" id="PF07811"/>
    </source>
</evidence>
<evidence type="ECO:0000313" key="2">
    <source>
        <dbReference type="EMBL" id="GAA1241102.1"/>
    </source>
</evidence>
<dbReference type="Proteomes" id="UP001500037">
    <property type="component" value="Unassembled WGS sequence"/>
</dbReference>
<comment type="caution">
    <text evidence="2">The sequence shown here is derived from an EMBL/GenBank/DDBJ whole genome shotgun (WGS) entry which is preliminary data.</text>
</comment>
<organism evidence="2 3">
    <name type="scientific">Kitasatospora nipponensis</name>
    <dbReference type="NCBI Taxonomy" id="258049"/>
    <lineage>
        <taxon>Bacteria</taxon>
        <taxon>Bacillati</taxon>
        <taxon>Actinomycetota</taxon>
        <taxon>Actinomycetes</taxon>
        <taxon>Kitasatosporales</taxon>
        <taxon>Streptomycetaceae</taxon>
        <taxon>Kitasatospora</taxon>
    </lineage>
</organism>
<sequence length="115" mass="12354">MFPIALLLVMLVVQAALLWYSDSVALAAAREGADAGRVAQGTDDAAKARAMAFLARFQDVVGTATVEVPPRKDGVFTMVVHVHPLLLIPWSDGLTLTQQVKEPIEQYVQPGQRAG</sequence>
<proteinExistence type="predicted"/>
<dbReference type="InterPro" id="IPR012495">
    <property type="entry name" value="TadE-like_dom"/>
</dbReference>
<feature type="domain" description="TadE-like" evidence="1">
    <location>
        <begin position="2"/>
        <end position="33"/>
    </location>
</feature>
<evidence type="ECO:0000313" key="3">
    <source>
        <dbReference type="Proteomes" id="UP001500037"/>
    </source>
</evidence>
<dbReference type="EMBL" id="BAAALF010000055">
    <property type="protein sequence ID" value="GAA1241102.1"/>
    <property type="molecule type" value="Genomic_DNA"/>
</dbReference>
<reference evidence="2 3" key="1">
    <citation type="journal article" date="2019" name="Int. J. Syst. Evol. Microbiol.">
        <title>The Global Catalogue of Microorganisms (GCM) 10K type strain sequencing project: providing services to taxonomists for standard genome sequencing and annotation.</title>
        <authorList>
            <consortium name="The Broad Institute Genomics Platform"/>
            <consortium name="The Broad Institute Genome Sequencing Center for Infectious Disease"/>
            <person name="Wu L."/>
            <person name="Ma J."/>
        </authorList>
    </citation>
    <scope>NUCLEOTIDE SEQUENCE [LARGE SCALE GENOMIC DNA]</scope>
    <source>
        <strain evidence="2 3">JCM 13004</strain>
    </source>
</reference>
<dbReference type="Pfam" id="PF07811">
    <property type="entry name" value="TadE"/>
    <property type="match status" value="1"/>
</dbReference>
<name>A0ABN1WBC9_9ACTN</name>
<accession>A0ABN1WBC9</accession>
<keyword evidence="3" id="KW-1185">Reference proteome</keyword>
<gene>
    <name evidence="2" type="ORF">GCM10009665_34920</name>
</gene>